<protein>
    <submittedName>
        <fullName evidence="1">Uncharacterized protein</fullName>
    </submittedName>
</protein>
<sequence length="74" mass="8786">MASGFRKIRRDNKRLERRRRIWSKFPGTLFLKLARKFARVRERSCHAVTAERIASHGPIDCHPRAGEDLGTRRW</sequence>
<evidence type="ECO:0000313" key="1">
    <source>
        <dbReference type="EMBL" id="SCM76782.1"/>
    </source>
</evidence>
<name>A0A212LGV5_9HYPH</name>
<accession>A0A212LGV5</accession>
<dbReference type="EMBL" id="FMJD01000008">
    <property type="protein sequence ID" value="SCM76782.1"/>
    <property type="molecule type" value="Genomic_DNA"/>
</dbReference>
<proteinExistence type="predicted"/>
<dbReference type="AlphaFoldDB" id="A0A212LGV5"/>
<gene>
    <name evidence="1" type="ORF">KL86PLE_40587</name>
</gene>
<organism evidence="1">
    <name type="scientific">uncultured Pleomorphomonas sp</name>
    <dbReference type="NCBI Taxonomy" id="442121"/>
    <lineage>
        <taxon>Bacteria</taxon>
        <taxon>Pseudomonadati</taxon>
        <taxon>Pseudomonadota</taxon>
        <taxon>Alphaproteobacteria</taxon>
        <taxon>Hyphomicrobiales</taxon>
        <taxon>Pleomorphomonadaceae</taxon>
        <taxon>Pleomorphomonas</taxon>
        <taxon>environmental samples</taxon>
    </lineage>
</organism>
<reference evidence="1" key="1">
    <citation type="submission" date="2016-08" db="EMBL/GenBank/DDBJ databases">
        <authorList>
            <person name="Seilhamer J.J."/>
        </authorList>
    </citation>
    <scope>NUCLEOTIDE SEQUENCE</scope>
    <source>
        <strain evidence="1">86</strain>
    </source>
</reference>